<feature type="region of interest" description="Disordered" evidence="1">
    <location>
        <begin position="1"/>
        <end position="34"/>
    </location>
</feature>
<evidence type="ECO:0000313" key="3">
    <source>
        <dbReference type="EMBL" id="QCO58064.1"/>
    </source>
</evidence>
<dbReference type="InterPro" id="IPR016161">
    <property type="entry name" value="Ald_DH/histidinol_DH"/>
</dbReference>
<dbReference type="GO" id="GO:0016620">
    <property type="term" value="F:oxidoreductase activity, acting on the aldehyde or oxo group of donors, NAD or NADP as acceptor"/>
    <property type="evidence" value="ECO:0007669"/>
    <property type="project" value="InterPro"/>
</dbReference>
<proteinExistence type="predicted"/>
<evidence type="ECO:0000313" key="4">
    <source>
        <dbReference type="Proteomes" id="UP000298631"/>
    </source>
</evidence>
<dbReference type="Pfam" id="PF00171">
    <property type="entry name" value="Aldedh"/>
    <property type="match status" value="1"/>
</dbReference>
<dbReference type="OrthoDB" id="8694498at2"/>
<sequence>MSQNQPTNERSQKFAAEPPAGGIKDSGFGSEGGPEAIESYVYTKLVTQKS</sequence>
<feature type="domain" description="Aldehyde dehydrogenase" evidence="2">
    <location>
        <begin position="12"/>
        <end position="46"/>
    </location>
</feature>
<organism evidence="3 4">
    <name type="scientific">Pseudorhodobacter turbinis</name>
    <dbReference type="NCBI Taxonomy" id="2500533"/>
    <lineage>
        <taxon>Bacteria</taxon>
        <taxon>Pseudomonadati</taxon>
        <taxon>Pseudomonadota</taxon>
        <taxon>Alphaproteobacteria</taxon>
        <taxon>Rhodobacterales</taxon>
        <taxon>Paracoccaceae</taxon>
        <taxon>Pseudorhodobacter</taxon>
    </lineage>
</organism>
<keyword evidence="4" id="KW-1185">Reference proteome</keyword>
<dbReference type="InterPro" id="IPR016163">
    <property type="entry name" value="Ald_DH_C"/>
</dbReference>
<reference evidence="3 4" key="1">
    <citation type="submission" date="2019-05" db="EMBL/GenBank/DDBJ databases">
        <title>Pseudorhodobacter turbinis sp. nov., isolated from the gut of the Korean turban shell.</title>
        <authorList>
            <person name="Jeong Y.-S."/>
            <person name="Kang W.-R."/>
            <person name="Bae J.-W."/>
        </authorList>
    </citation>
    <scope>NUCLEOTIDE SEQUENCE [LARGE SCALE GENOMIC DNA]</scope>
    <source>
        <strain evidence="3 4">S12M18</strain>
        <plasmid evidence="3 4">unnamed1</plasmid>
    </source>
</reference>
<dbReference type="Gene3D" id="3.40.309.10">
    <property type="entry name" value="Aldehyde Dehydrogenase, Chain A, domain 2"/>
    <property type="match status" value="1"/>
</dbReference>
<keyword evidence="3" id="KW-0614">Plasmid</keyword>
<evidence type="ECO:0000259" key="2">
    <source>
        <dbReference type="Pfam" id="PF00171"/>
    </source>
</evidence>
<gene>
    <name evidence="3" type="ORF">EOK75_18875</name>
</gene>
<dbReference type="AlphaFoldDB" id="A0A4V1E1G6"/>
<evidence type="ECO:0000256" key="1">
    <source>
        <dbReference type="SAM" id="MobiDB-lite"/>
    </source>
</evidence>
<geneLocation type="plasmid" evidence="3 4">
    <name>unnamed1</name>
</geneLocation>
<dbReference type="Proteomes" id="UP000298631">
    <property type="component" value="Plasmid unnamed1"/>
</dbReference>
<dbReference type="InterPro" id="IPR015590">
    <property type="entry name" value="Aldehyde_DH_dom"/>
</dbReference>
<protein>
    <submittedName>
        <fullName evidence="3">Aldehyde dehydrogenase family protein</fullName>
    </submittedName>
</protein>
<dbReference type="KEGG" id="pseb:EOK75_18875"/>
<name>A0A4V1E1G6_9RHOB</name>
<accession>A0A4V1E1G6</accession>
<dbReference type="EMBL" id="CP039965">
    <property type="protein sequence ID" value="QCO58064.1"/>
    <property type="molecule type" value="Genomic_DNA"/>
</dbReference>
<dbReference type="SUPFAM" id="SSF53720">
    <property type="entry name" value="ALDH-like"/>
    <property type="match status" value="1"/>
</dbReference>